<dbReference type="Proteomes" id="UP000011135">
    <property type="component" value="Unassembled WGS sequence"/>
</dbReference>
<evidence type="ECO:0000313" key="9">
    <source>
        <dbReference type="EMBL" id="ELR73919.1"/>
    </source>
</evidence>
<evidence type="ECO:0000259" key="7">
    <source>
        <dbReference type="Pfam" id="PF02687"/>
    </source>
</evidence>
<dbReference type="InterPro" id="IPR003838">
    <property type="entry name" value="ABC3_permease_C"/>
</dbReference>
<dbReference type="Pfam" id="PF02687">
    <property type="entry name" value="FtsX"/>
    <property type="match status" value="2"/>
</dbReference>
<feature type="transmembrane region" description="Helical" evidence="6">
    <location>
        <begin position="748"/>
        <end position="768"/>
    </location>
</feature>
<keyword evidence="10" id="KW-1185">Reference proteome</keyword>
<feature type="transmembrane region" description="Helical" evidence="6">
    <location>
        <begin position="327"/>
        <end position="352"/>
    </location>
</feature>
<evidence type="ECO:0000256" key="4">
    <source>
        <dbReference type="ARBA" id="ARBA00022989"/>
    </source>
</evidence>
<evidence type="ECO:0000256" key="6">
    <source>
        <dbReference type="SAM" id="Phobius"/>
    </source>
</evidence>
<dbReference type="RefSeq" id="WP_009577512.1">
    <property type="nucleotide sequence ID" value="NZ_AMZN01000001.1"/>
</dbReference>
<feature type="domain" description="ABC3 transporter permease C-terminal" evidence="7">
    <location>
        <begin position="286"/>
        <end position="399"/>
    </location>
</feature>
<feature type="domain" description="MacB-like periplasmic core" evidence="8">
    <location>
        <begin position="20"/>
        <end position="240"/>
    </location>
</feature>
<keyword evidence="2" id="KW-1003">Cell membrane</keyword>
<gene>
    <name evidence="9" type="ORF">C900_00083</name>
</gene>
<proteinExistence type="predicted"/>
<feature type="transmembrane region" description="Helical" evidence="6">
    <location>
        <begin position="283"/>
        <end position="303"/>
    </location>
</feature>
<keyword evidence="3 6" id="KW-0812">Transmembrane</keyword>
<dbReference type="EMBL" id="AMZN01000001">
    <property type="protein sequence ID" value="ELR73919.1"/>
    <property type="molecule type" value="Genomic_DNA"/>
</dbReference>
<dbReference type="InterPro" id="IPR050250">
    <property type="entry name" value="Macrolide_Exporter_MacB"/>
</dbReference>
<dbReference type="eggNOG" id="COG0577">
    <property type="taxonomic scope" value="Bacteria"/>
</dbReference>
<dbReference type="PANTHER" id="PTHR30572:SF18">
    <property type="entry name" value="ABC-TYPE MACROLIDE FAMILY EXPORT SYSTEM PERMEASE COMPONENT 2"/>
    <property type="match status" value="1"/>
</dbReference>
<dbReference type="STRING" id="1237149.C900_00083"/>
<evidence type="ECO:0000313" key="10">
    <source>
        <dbReference type="Proteomes" id="UP000011135"/>
    </source>
</evidence>
<comment type="caution">
    <text evidence="9">The sequence shown here is derived from an EMBL/GenBank/DDBJ whole genome shotgun (WGS) entry which is preliminary data.</text>
</comment>
<dbReference type="PANTHER" id="PTHR30572">
    <property type="entry name" value="MEMBRANE COMPONENT OF TRANSPORTER-RELATED"/>
    <property type="match status" value="1"/>
</dbReference>
<feature type="transmembrane region" description="Helical" evidence="6">
    <location>
        <begin position="21"/>
        <end position="42"/>
    </location>
</feature>
<feature type="transmembrane region" description="Helical" evidence="6">
    <location>
        <begin position="703"/>
        <end position="728"/>
    </location>
</feature>
<keyword evidence="5 6" id="KW-0472">Membrane</keyword>
<feature type="transmembrane region" description="Helical" evidence="6">
    <location>
        <begin position="662"/>
        <end position="682"/>
    </location>
</feature>
<dbReference type="GO" id="GO:0005886">
    <property type="term" value="C:plasma membrane"/>
    <property type="evidence" value="ECO:0007669"/>
    <property type="project" value="UniProtKB-SubCell"/>
</dbReference>
<dbReference type="PATRIC" id="fig|1237149.3.peg.83"/>
<dbReference type="AlphaFoldDB" id="L8K1V4"/>
<sequence length="782" mass="87254">MIKNYFKVALRNLVKNKVFSVINIMGLAFGLCCAILIALWVWDEMGYDQFHANGERIYQTIAEINAGASPQFWVNSQGVLAPALNDEVADIEVAIRVSYNMTPLISNGSVKAKPEGLYADSAFFHVFSFGFKHGDPQTALQAPYNIAISEKLALQFFGDENAIGQTLTVRDFGEKEEYLVTGIFENTPEQSTLQFDFVMPYGPYHKKRSWMNSWGNYDDRTFVLLREGANVDNVREEIKNFIIEHQGPESTTLLHLYPFRDIYLKADFSRGLGEGGRVQLVRLFLAIAILILVIACINFMNLATARAGKRAKEVGVRKATGAHRGSLVVQFIGESILITMISVLLAVTLADLMLPFFNTLTEKDIYVPYGNAYFTLSLLGAGVIVGTLAGSYPAITLSAFQPAKVLKGAAHSSKSLGGLRKVLVVFQFTLSIVLIIGTIIIYNQIRYVLDKDLGVAKENILYHPLYQAAQQREAYRNDLLTVPGVQSVAFSNFSPLDIGNTTYSVSWSGKGEEENIAFHVIQADRQLLETFQLKLLQGRVPEKQDSLIQVLVNEEAVKAMGMDEPVGQIIDVWGGKGIIRGVVNDFNHQNLFQKIDPVVIYLNTGNRGFIAIESGNIGKTIADIENIFKKYDQEYPFEYEFVDKAFEQNYKIVVTAGTLSNVFAVIAIVISCLGLFGLASYMTEQRRKETGIRKVFGASVYHLTTIFSLDFLKLVLIAFVISMPLAWYTGSYWLDYFSYRIDITYSPFLIGGLSAFFIALTTVSYHTIRAAMSNPVDALRYE</sequence>
<keyword evidence="4 6" id="KW-1133">Transmembrane helix</keyword>
<feature type="domain" description="ABC3 transporter permease C-terminal" evidence="7">
    <location>
        <begin position="661"/>
        <end position="773"/>
    </location>
</feature>
<evidence type="ECO:0000256" key="3">
    <source>
        <dbReference type="ARBA" id="ARBA00022692"/>
    </source>
</evidence>
<dbReference type="GO" id="GO:0022857">
    <property type="term" value="F:transmembrane transporter activity"/>
    <property type="evidence" value="ECO:0007669"/>
    <property type="project" value="TreeGrafter"/>
</dbReference>
<feature type="transmembrane region" description="Helical" evidence="6">
    <location>
        <begin position="372"/>
        <end position="400"/>
    </location>
</feature>
<evidence type="ECO:0000256" key="2">
    <source>
        <dbReference type="ARBA" id="ARBA00022475"/>
    </source>
</evidence>
<organism evidence="9 10">
    <name type="scientific">Fulvivirga imtechensis AK7</name>
    <dbReference type="NCBI Taxonomy" id="1237149"/>
    <lineage>
        <taxon>Bacteria</taxon>
        <taxon>Pseudomonadati</taxon>
        <taxon>Bacteroidota</taxon>
        <taxon>Cytophagia</taxon>
        <taxon>Cytophagales</taxon>
        <taxon>Fulvivirgaceae</taxon>
        <taxon>Fulvivirga</taxon>
    </lineage>
</organism>
<evidence type="ECO:0000256" key="1">
    <source>
        <dbReference type="ARBA" id="ARBA00004651"/>
    </source>
</evidence>
<accession>L8K1V4</accession>
<dbReference type="Pfam" id="PF12704">
    <property type="entry name" value="MacB_PCD"/>
    <property type="match status" value="1"/>
</dbReference>
<name>L8K1V4_9BACT</name>
<evidence type="ECO:0000259" key="8">
    <source>
        <dbReference type="Pfam" id="PF12704"/>
    </source>
</evidence>
<protein>
    <submittedName>
        <fullName evidence="9">Putative ABC transporter permease</fullName>
    </submittedName>
</protein>
<dbReference type="InterPro" id="IPR025857">
    <property type="entry name" value="MacB_PCD"/>
</dbReference>
<comment type="subcellular location">
    <subcellularLocation>
        <location evidence="1">Cell membrane</location>
        <topology evidence="1">Multi-pass membrane protein</topology>
    </subcellularLocation>
</comment>
<feature type="transmembrane region" description="Helical" evidence="6">
    <location>
        <begin position="421"/>
        <end position="442"/>
    </location>
</feature>
<evidence type="ECO:0000256" key="5">
    <source>
        <dbReference type="ARBA" id="ARBA00023136"/>
    </source>
</evidence>
<reference evidence="9 10" key="1">
    <citation type="submission" date="2012-12" db="EMBL/GenBank/DDBJ databases">
        <title>Genome assembly of Fulvivirga imtechensis AK7.</title>
        <authorList>
            <person name="Nupur N."/>
            <person name="Khatri I."/>
            <person name="Kumar R."/>
            <person name="Subramanian S."/>
            <person name="Pinnaka A."/>
        </authorList>
    </citation>
    <scope>NUCLEOTIDE SEQUENCE [LARGE SCALE GENOMIC DNA]</scope>
    <source>
        <strain evidence="9 10">AK7</strain>
    </source>
</reference>